<evidence type="ECO:0008006" key="3">
    <source>
        <dbReference type="Google" id="ProtNLM"/>
    </source>
</evidence>
<reference evidence="2" key="1">
    <citation type="journal article" date="2019" name="Int. J. Syst. Evol. Microbiol.">
        <title>The Global Catalogue of Microorganisms (GCM) 10K type strain sequencing project: providing services to taxonomists for standard genome sequencing and annotation.</title>
        <authorList>
            <consortium name="The Broad Institute Genomics Platform"/>
            <consortium name="The Broad Institute Genome Sequencing Center for Infectious Disease"/>
            <person name="Wu L."/>
            <person name="Ma J."/>
        </authorList>
    </citation>
    <scope>NUCLEOTIDE SEQUENCE [LARGE SCALE GENOMIC DNA]</scope>
    <source>
        <strain evidence="2">KCTC 42498</strain>
    </source>
</reference>
<protein>
    <recommendedName>
        <fullName evidence="3">Lipoprotein</fullName>
    </recommendedName>
</protein>
<keyword evidence="2" id="KW-1185">Reference proteome</keyword>
<proteinExistence type="predicted"/>
<comment type="caution">
    <text evidence="1">The sequence shown here is derived from an EMBL/GenBank/DDBJ whole genome shotgun (WGS) entry which is preliminary data.</text>
</comment>
<sequence length="114" mass="12846">MKVTKKLLPLALFTGVMLFTSCSKDDELDGGTLERADATLTWSGDYAVDGCGFTLQIGEEYHKPVNESDIAASYKENFTTEVEVKFINYNRSVKTCQTNVNRNKIKILDIREKL</sequence>
<evidence type="ECO:0000313" key="1">
    <source>
        <dbReference type="EMBL" id="MFD2515840.1"/>
    </source>
</evidence>
<name>A0ABW5IUV2_9BACT</name>
<gene>
    <name evidence="1" type="ORF">ACFSRY_18355</name>
</gene>
<dbReference type="PROSITE" id="PS51257">
    <property type="entry name" value="PROKAR_LIPOPROTEIN"/>
    <property type="match status" value="1"/>
</dbReference>
<dbReference type="RefSeq" id="WP_377511443.1">
    <property type="nucleotide sequence ID" value="NZ_JBHULU010000022.1"/>
</dbReference>
<organism evidence="1 2">
    <name type="scientific">Pontibacter locisalis</name>
    <dbReference type="NCBI Taxonomy" id="1719035"/>
    <lineage>
        <taxon>Bacteria</taxon>
        <taxon>Pseudomonadati</taxon>
        <taxon>Bacteroidota</taxon>
        <taxon>Cytophagia</taxon>
        <taxon>Cytophagales</taxon>
        <taxon>Hymenobacteraceae</taxon>
        <taxon>Pontibacter</taxon>
    </lineage>
</organism>
<accession>A0ABW5IUV2</accession>
<evidence type="ECO:0000313" key="2">
    <source>
        <dbReference type="Proteomes" id="UP001597544"/>
    </source>
</evidence>
<dbReference type="Proteomes" id="UP001597544">
    <property type="component" value="Unassembled WGS sequence"/>
</dbReference>
<dbReference type="EMBL" id="JBHULU010000022">
    <property type="protein sequence ID" value="MFD2515840.1"/>
    <property type="molecule type" value="Genomic_DNA"/>
</dbReference>